<dbReference type="PANTHER" id="PTHR13016:SF0">
    <property type="entry name" value="AMME SYNDROME CANDIDATE GENE 1 PROTEIN"/>
    <property type="match status" value="1"/>
</dbReference>
<dbReference type="STRING" id="1798709.A2538_03905"/>
<proteinExistence type="predicted"/>
<organism evidence="2 3">
    <name type="scientific">Candidatus Magasanikbacteria bacterium RIFOXYD2_FULL_41_14</name>
    <dbReference type="NCBI Taxonomy" id="1798709"/>
    <lineage>
        <taxon>Bacteria</taxon>
        <taxon>Candidatus Magasanikiibacteriota</taxon>
    </lineage>
</organism>
<dbReference type="NCBIfam" id="TIGR04335">
    <property type="entry name" value="AmmeMemoSam_A"/>
    <property type="match status" value="1"/>
</dbReference>
<feature type="domain" description="AMMECR1" evidence="1">
    <location>
        <begin position="5"/>
        <end position="185"/>
    </location>
</feature>
<dbReference type="InterPro" id="IPR027485">
    <property type="entry name" value="AMMECR1_N"/>
</dbReference>
<dbReference type="Proteomes" id="UP000178254">
    <property type="component" value="Unassembled WGS sequence"/>
</dbReference>
<dbReference type="InterPro" id="IPR027623">
    <property type="entry name" value="AmmeMemoSam_A"/>
</dbReference>
<dbReference type="NCBIfam" id="TIGR00296">
    <property type="entry name" value="TIGR00296 family protein"/>
    <property type="match status" value="1"/>
</dbReference>
<dbReference type="AlphaFoldDB" id="A0A1F6PCU6"/>
<gene>
    <name evidence="2" type="ORF">A2538_03905</name>
</gene>
<name>A0A1F6PCU6_9BACT</name>
<accession>A0A1F6PCU6</accession>
<evidence type="ECO:0000313" key="3">
    <source>
        <dbReference type="Proteomes" id="UP000178254"/>
    </source>
</evidence>
<sequence length="185" mass="21120">MFFVVEKEFVLKLARQSIANYFENKNLLEIEDEQIPDLLRQTLSCFVTLTKKGQLRGCIGHLEATQALYLDIIENAVGAAFRDPRFNPLVESEFLEIKIEISILTPVTPLVFKDAEDLLNKLRPNIDGVIFRRGRKGATYLPQVWEELADKKEFLSSLCLKAGLAKDDWEKSGLEVSVYQVEVIK</sequence>
<dbReference type="InterPro" id="IPR002733">
    <property type="entry name" value="AMMECR1_domain"/>
</dbReference>
<dbReference type="PROSITE" id="PS51112">
    <property type="entry name" value="AMMECR1"/>
    <property type="match status" value="1"/>
</dbReference>
<dbReference type="InterPro" id="IPR023473">
    <property type="entry name" value="AMMECR1"/>
</dbReference>
<evidence type="ECO:0000313" key="2">
    <source>
        <dbReference type="EMBL" id="OGH93981.1"/>
    </source>
</evidence>
<reference evidence="2 3" key="1">
    <citation type="journal article" date="2016" name="Nat. Commun.">
        <title>Thousands of microbial genomes shed light on interconnected biogeochemical processes in an aquifer system.</title>
        <authorList>
            <person name="Anantharaman K."/>
            <person name="Brown C.T."/>
            <person name="Hug L.A."/>
            <person name="Sharon I."/>
            <person name="Castelle C.J."/>
            <person name="Probst A.J."/>
            <person name="Thomas B.C."/>
            <person name="Singh A."/>
            <person name="Wilkins M.J."/>
            <person name="Karaoz U."/>
            <person name="Brodie E.L."/>
            <person name="Williams K.H."/>
            <person name="Hubbard S.S."/>
            <person name="Banfield J.F."/>
        </authorList>
    </citation>
    <scope>NUCLEOTIDE SEQUENCE [LARGE SCALE GENOMIC DNA]</scope>
</reference>
<protein>
    <recommendedName>
        <fullName evidence="1">AMMECR1 domain-containing protein</fullName>
    </recommendedName>
</protein>
<dbReference type="Pfam" id="PF01871">
    <property type="entry name" value="AMMECR1"/>
    <property type="match status" value="1"/>
</dbReference>
<dbReference type="SUPFAM" id="SSF143447">
    <property type="entry name" value="AMMECR1-like"/>
    <property type="match status" value="1"/>
</dbReference>
<dbReference type="PANTHER" id="PTHR13016">
    <property type="entry name" value="AMMECR1 HOMOLOG"/>
    <property type="match status" value="1"/>
</dbReference>
<comment type="caution">
    <text evidence="2">The sequence shown here is derived from an EMBL/GenBank/DDBJ whole genome shotgun (WGS) entry which is preliminary data.</text>
</comment>
<dbReference type="Gene3D" id="3.30.700.20">
    <property type="entry name" value="Hypothetical protein ph0010, domain 1"/>
    <property type="match status" value="1"/>
</dbReference>
<dbReference type="EMBL" id="MFRE01000015">
    <property type="protein sequence ID" value="OGH93981.1"/>
    <property type="molecule type" value="Genomic_DNA"/>
</dbReference>
<dbReference type="Gene3D" id="3.30.1490.150">
    <property type="entry name" value="Hypothetical protein ph0010, domain 2"/>
    <property type="match status" value="1"/>
</dbReference>
<dbReference type="InterPro" id="IPR036071">
    <property type="entry name" value="AMMECR1_dom_sf"/>
</dbReference>
<evidence type="ECO:0000259" key="1">
    <source>
        <dbReference type="PROSITE" id="PS51112"/>
    </source>
</evidence>